<proteinExistence type="predicted"/>
<feature type="region of interest" description="Disordered" evidence="1">
    <location>
        <begin position="420"/>
        <end position="446"/>
    </location>
</feature>
<protein>
    <recommendedName>
        <fullName evidence="4">UPAR/Ly6 domain-containing protein</fullName>
    </recommendedName>
</protein>
<gene>
    <name evidence="2" type="ORF">WR25_14783</name>
</gene>
<feature type="region of interest" description="Disordered" evidence="1">
    <location>
        <begin position="604"/>
        <end position="638"/>
    </location>
</feature>
<accession>A0A2A2LHS8</accession>
<reference evidence="2 3" key="1">
    <citation type="journal article" date="2017" name="Curr. Biol.">
        <title>Genome architecture and evolution of a unichromosomal asexual nematode.</title>
        <authorList>
            <person name="Fradin H."/>
            <person name="Zegar C."/>
            <person name="Gutwein M."/>
            <person name="Lucas J."/>
            <person name="Kovtun M."/>
            <person name="Corcoran D."/>
            <person name="Baugh L.R."/>
            <person name="Kiontke K."/>
            <person name="Gunsalus K."/>
            <person name="Fitch D.H."/>
            <person name="Piano F."/>
        </authorList>
    </citation>
    <scope>NUCLEOTIDE SEQUENCE [LARGE SCALE GENOMIC DNA]</scope>
    <source>
        <strain evidence="2">PF1309</strain>
    </source>
</reference>
<comment type="caution">
    <text evidence="2">The sequence shown here is derived from an EMBL/GenBank/DDBJ whole genome shotgun (WGS) entry which is preliminary data.</text>
</comment>
<feature type="compositionally biased region" description="Polar residues" evidence="1">
    <location>
        <begin position="171"/>
        <end position="183"/>
    </location>
</feature>
<dbReference type="OrthoDB" id="5850827at2759"/>
<feature type="region of interest" description="Disordered" evidence="1">
    <location>
        <begin position="146"/>
        <end position="183"/>
    </location>
</feature>
<feature type="region of interest" description="Disordered" evidence="1">
    <location>
        <begin position="369"/>
        <end position="408"/>
    </location>
</feature>
<keyword evidence="3" id="KW-1185">Reference proteome</keyword>
<sequence length="701" mass="76681">MHRRHEQSKQDDKNNSICNNKIIDSASSLSCYICGDNNLPEFGECSTQFKYDCTNYASRFGQDVRMFCRTTRHRAENGTYTIMKECISEKDHHMTFPEKNYKLDEECDLIDVKGKEVAYCLCRSPLCNQAPIAEQFMAFEEKHPELFGDTSADDDSDLTSGESRKSPHPSPSSALPNMPAPQQSAAFGVSSLNQQRPIVPVNDPRLSASGDIRRSQLPSRGAETADANKGVDAAAGLSGNGQPVSRGQFVSIKQSGEQIKISPTKQGVMMRCEQCAERENAEAGVCQRPVVVECTHERALCLTRRISLDGGISALEKMCILPETAKAWFGDNSAEDGCATNEREKTLYCLCSSPLCNQPALNIQMVQFESAEQQQQQQREHSEALPPAIPPQSRVAPPAPPASPEPILSSLNRSIQQITPTKLQPPLAVSPPLIRPPPSNEKPSSVENKVPAIQQPIPPANSDSSSNIDYPIENIPEVKPIVPVVMQGRPTQTESPQIPVSRLKCSVCNETVADSLQDCQLSATAECDSDASKYVCITSQAKMSDDRYTIEKRCISVEDVSGMLEKAEGCGTAGDVNFCLCKTDLCNGASLLQQARLQGFQESLNEQPTSDKIPQGPEIAKSNSDTPPPVFLGGENEETTQLDRKAIDTAVGRLEEEERKLEERRKQWIVGSGEDISSVGLRSSFISLCTTGITFIILHIL</sequence>
<evidence type="ECO:0008006" key="4">
    <source>
        <dbReference type="Google" id="ProtNLM"/>
    </source>
</evidence>
<evidence type="ECO:0000313" key="2">
    <source>
        <dbReference type="EMBL" id="PAV85734.1"/>
    </source>
</evidence>
<feature type="region of interest" description="Disordered" evidence="1">
    <location>
        <begin position="198"/>
        <end position="242"/>
    </location>
</feature>
<organism evidence="2 3">
    <name type="scientific">Diploscapter pachys</name>
    <dbReference type="NCBI Taxonomy" id="2018661"/>
    <lineage>
        <taxon>Eukaryota</taxon>
        <taxon>Metazoa</taxon>
        <taxon>Ecdysozoa</taxon>
        <taxon>Nematoda</taxon>
        <taxon>Chromadorea</taxon>
        <taxon>Rhabditida</taxon>
        <taxon>Rhabditina</taxon>
        <taxon>Rhabditomorpha</taxon>
        <taxon>Rhabditoidea</taxon>
        <taxon>Rhabditidae</taxon>
        <taxon>Diploscapter</taxon>
    </lineage>
</organism>
<evidence type="ECO:0000313" key="3">
    <source>
        <dbReference type="Proteomes" id="UP000218231"/>
    </source>
</evidence>
<dbReference type="PANTHER" id="PTHR34721">
    <property type="entry name" value="PROTEIN CBG09734"/>
    <property type="match status" value="1"/>
</dbReference>
<name>A0A2A2LHS8_9BILA</name>
<evidence type="ECO:0000256" key="1">
    <source>
        <dbReference type="SAM" id="MobiDB-lite"/>
    </source>
</evidence>
<dbReference type="AlphaFoldDB" id="A0A2A2LHS8"/>
<dbReference type="Proteomes" id="UP000218231">
    <property type="component" value="Unassembled WGS sequence"/>
</dbReference>
<dbReference type="PANTHER" id="PTHR34721:SF12">
    <property type="entry name" value="PROTEIN QUIVER"/>
    <property type="match status" value="1"/>
</dbReference>
<dbReference type="CDD" id="cd00117">
    <property type="entry name" value="TFP"/>
    <property type="match status" value="2"/>
</dbReference>
<dbReference type="EMBL" id="LIAE01006743">
    <property type="protein sequence ID" value="PAV85734.1"/>
    <property type="molecule type" value="Genomic_DNA"/>
</dbReference>